<gene>
    <name evidence="1" type="ORF">ACHAWO_013758</name>
</gene>
<accession>A0ABD3NRV1</accession>
<name>A0ABD3NRV1_9STRA</name>
<dbReference type="Proteomes" id="UP001530400">
    <property type="component" value="Unassembled WGS sequence"/>
</dbReference>
<sequence length="93" mass="9938">MAQDSIPSNLAAVNAPAQTAQPTIYADAQENQAPVKDEVVDQPVVDSTLPQVSTKPISRKKIPIQSKSYFMGIDVNSEGVPNGKGEITWKDGD</sequence>
<protein>
    <submittedName>
        <fullName evidence="1">Uncharacterized protein</fullName>
    </submittedName>
</protein>
<dbReference type="AlphaFoldDB" id="A0ABD3NRV1"/>
<reference evidence="1 2" key="1">
    <citation type="submission" date="2024-10" db="EMBL/GenBank/DDBJ databases">
        <title>Updated reference genomes for cyclostephanoid diatoms.</title>
        <authorList>
            <person name="Roberts W.R."/>
            <person name="Alverson A.J."/>
        </authorList>
    </citation>
    <scope>NUCLEOTIDE SEQUENCE [LARGE SCALE GENOMIC DNA]</scope>
    <source>
        <strain evidence="1 2">AJA010-31</strain>
    </source>
</reference>
<proteinExistence type="predicted"/>
<comment type="caution">
    <text evidence="1">The sequence shown here is derived from an EMBL/GenBank/DDBJ whole genome shotgun (WGS) entry which is preliminary data.</text>
</comment>
<organism evidence="1 2">
    <name type="scientific">Cyclotella atomus</name>
    <dbReference type="NCBI Taxonomy" id="382360"/>
    <lineage>
        <taxon>Eukaryota</taxon>
        <taxon>Sar</taxon>
        <taxon>Stramenopiles</taxon>
        <taxon>Ochrophyta</taxon>
        <taxon>Bacillariophyta</taxon>
        <taxon>Coscinodiscophyceae</taxon>
        <taxon>Thalassiosirophycidae</taxon>
        <taxon>Stephanodiscales</taxon>
        <taxon>Stephanodiscaceae</taxon>
        <taxon>Cyclotella</taxon>
    </lineage>
</organism>
<evidence type="ECO:0000313" key="1">
    <source>
        <dbReference type="EMBL" id="KAL3778734.1"/>
    </source>
</evidence>
<keyword evidence="2" id="KW-1185">Reference proteome</keyword>
<evidence type="ECO:0000313" key="2">
    <source>
        <dbReference type="Proteomes" id="UP001530400"/>
    </source>
</evidence>
<dbReference type="EMBL" id="JALLPJ020000972">
    <property type="protein sequence ID" value="KAL3778734.1"/>
    <property type="molecule type" value="Genomic_DNA"/>
</dbReference>